<dbReference type="GO" id="GO:0006412">
    <property type="term" value="P:translation"/>
    <property type="evidence" value="ECO:0007669"/>
    <property type="project" value="TreeGrafter"/>
</dbReference>
<keyword evidence="2 3" id="KW-0690">Ribosome biogenesis</keyword>
<dbReference type="FunCoup" id="A0A1Y5RK45">
    <property type="interactions" value="341"/>
</dbReference>
<reference evidence="6 7" key="1">
    <citation type="submission" date="2017-03" db="EMBL/GenBank/DDBJ databases">
        <authorList>
            <person name="Afonso C.L."/>
            <person name="Miller P.J."/>
            <person name="Scott M.A."/>
            <person name="Spackman E."/>
            <person name="Goraichik I."/>
            <person name="Dimitrov K.M."/>
            <person name="Suarez D.L."/>
            <person name="Swayne D.E."/>
        </authorList>
    </citation>
    <scope>NUCLEOTIDE SEQUENCE [LARGE SCALE GENOMIC DNA]</scope>
    <source>
        <strain evidence="6 7">CECT 7691</strain>
    </source>
</reference>
<dbReference type="HAMAP" id="MF_01077">
    <property type="entry name" value="RimP"/>
    <property type="match status" value="1"/>
</dbReference>
<organism evidence="6 7">
    <name type="scientific">Oceanibacterium hippocampi</name>
    <dbReference type="NCBI Taxonomy" id="745714"/>
    <lineage>
        <taxon>Bacteria</taxon>
        <taxon>Pseudomonadati</taxon>
        <taxon>Pseudomonadota</taxon>
        <taxon>Alphaproteobacteria</taxon>
        <taxon>Sneathiellales</taxon>
        <taxon>Sneathiellaceae</taxon>
        <taxon>Oceanibacterium</taxon>
    </lineage>
</organism>
<dbReference type="InterPro" id="IPR003728">
    <property type="entry name" value="Ribosome_maturation_RimP"/>
</dbReference>
<keyword evidence="7" id="KW-1185">Reference proteome</keyword>
<keyword evidence="1 3" id="KW-0963">Cytoplasm</keyword>
<dbReference type="SUPFAM" id="SSF74942">
    <property type="entry name" value="YhbC-like, C-terminal domain"/>
    <property type="match status" value="1"/>
</dbReference>
<dbReference type="InterPro" id="IPR035956">
    <property type="entry name" value="RimP_N_sf"/>
</dbReference>
<dbReference type="EMBL" id="FWFR01000001">
    <property type="protein sequence ID" value="SLN19208.1"/>
    <property type="molecule type" value="Genomic_DNA"/>
</dbReference>
<feature type="domain" description="Ribosome maturation factor RimP C-terminal" evidence="5">
    <location>
        <begin position="68"/>
        <end position="136"/>
    </location>
</feature>
<sequence length="148" mass="16367">MGFELVRVRLAEGKRATLQIMAERPDGTMGIDDCAEVSRVVSALLDVEDPIESAYHLEVSSPGIDRPLTRRKDFERWAGFEAKLETVELIDGRKRFRGELLGVEGDEVMIRADDAGETAVRRVPLEAIDKASLVLTDALIAASLNDRD</sequence>
<dbReference type="GO" id="GO:0000028">
    <property type="term" value="P:ribosomal small subunit assembly"/>
    <property type="evidence" value="ECO:0007669"/>
    <property type="project" value="TreeGrafter"/>
</dbReference>
<dbReference type="AlphaFoldDB" id="A0A1Y5RK45"/>
<dbReference type="Gene3D" id="2.30.30.180">
    <property type="entry name" value="Ribosome maturation factor RimP, C-terminal domain"/>
    <property type="match status" value="1"/>
</dbReference>
<evidence type="ECO:0000313" key="7">
    <source>
        <dbReference type="Proteomes" id="UP000193200"/>
    </source>
</evidence>
<dbReference type="Pfam" id="PF17384">
    <property type="entry name" value="DUF150_C"/>
    <property type="match status" value="1"/>
</dbReference>
<dbReference type="PANTHER" id="PTHR33867">
    <property type="entry name" value="RIBOSOME MATURATION FACTOR RIMP"/>
    <property type="match status" value="1"/>
</dbReference>
<evidence type="ECO:0000259" key="4">
    <source>
        <dbReference type="Pfam" id="PF02576"/>
    </source>
</evidence>
<dbReference type="InParanoid" id="A0A1Y5RK45"/>
<accession>A0A1Y5RK45</accession>
<comment type="similarity">
    <text evidence="3">Belongs to the RimP family.</text>
</comment>
<proteinExistence type="inferred from homology"/>
<name>A0A1Y5RK45_9PROT</name>
<dbReference type="InterPro" id="IPR028989">
    <property type="entry name" value="RimP_N"/>
</dbReference>
<dbReference type="GO" id="GO:0005829">
    <property type="term" value="C:cytosol"/>
    <property type="evidence" value="ECO:0007669"/>
    <property type="project" value="TreeGrafter"/>
</dbReference>
<dbReference type="Gene3D" id="3.30.300.70">
    <property type="entry name" value="RimP-like superfamily, N-terminal"/>
    <property type="match status" value="1"/>
</dbReference>
<dbReference type="InterPro" id="IPR036847">
    <property type="entry name" value="RimP_C_sf"/>
</dbReference>
<dbReference type="NCBIfam" id="NF000932">
    <property type="entry name" value="PRK00092.2-5"/>
    <property type="match status" value="1"/>
</dbReference>
<comment type="function">
    <text evidence="3">Required for maturation of 30S ribosomal subunits.</text>
</comment>
<evidence type="ECO:0000256" key="3">
    <source>
        <dbReference type="HAMAP-Rule" id="MF_01077"/>
    </source>
</evidence>
<dbReference type="PANTHER" id="PTHR33867:SF1">
    <property type="entry name" value="RIBOSOME MATURATION FACTOR RIMP"/>
    <property type="match status" value="1"/>
</dbReference>
<comment type="subcellular location">
    <subcellularLocation>
        <location evidence="3">Cytoplasm</location>
    </subcellularLocation>
</comment>
<evidence type="ECO:0000313" key="6">
    <source>
        <dbReference type="EMBL" id="SLN19208.1"/>
    </source>
</evidence>
<feature type="domain" description="Ribosome maturation factor RimP N-terminal" evidence="4">
    <location>
        <begin position="1"/>
        <end position="65"/>
    </location>
</feature>
<dbReference type="CDD" id="cd01734">
    <property type="entry name" value="YlxS_C"/>
    <property type="match status" value="1"/>
</dbReference>
<protein>
    <recommendedName>
        <fullName evidence="3">Ribosome maturation factor RimP</fullName>
    </recommendedName>
</protein>
<dbReference type="InterPro" id="IPR028998">
    <property type="entry name" value="RimP_C"/>
</dbReference>
<gene>
    <name evidence="3 6" type="primary">rimP</name>
    <name evidence="6" type="ORF">OCH7691_00429</name>
</gene>
<dbReference type="Pfam" id="PF02576">
    <property type="entry name" value="RimP_N"/>
    <property type="match status" value="1"/>
</dbReference>
<evidence type="ECO:0000259" key="5">
    <source>
        <dbReference type="Pfam" id="PF17384"/>
    </source>
</evidence>
<dbReference type="Proteomes" id="UP000193200">
    <property type="component" value="Unassembled WGS sequence"/>
</dbReference>
<evidence type="ECO:0000256" key="1">
    <source>
        <dbReference type="ARBA" id="ARBA00022490"/>
    </source>
</evidence>
<evidence type="ECO:0000256" key="2">
    <source>
        <dbReference type="ARBA" id="ARBA00022517"/>
    </source>
</evidence>
<dbReference type="SUPFAM" id="SSF75420">
    <property type="entry name" value="YhbC-like, N-terminal domain"/>
    <property type="match status" value="1"/>
</dbReference>